<evidence type="ECO:0000313" key="1">
    <source>
        <dbReference type="Proteomes" id="UP000887578"/>
    </source>
</evidence>
<dbReference type="AlphaFoldDB" id="A0A914QXM2"/>
<proteinExistence type="predicted"/>
<keyword evidence="1" id="KW-1185">Reference proteome</keyword>
<protein>
    <submittedName>
        <fullName evidence="2">Uncharacterized protein</fullName>
    </submittedName>
</protein>
<name>A0A914QXM2_9BILA</name>
<sequence length="208" mass="23665">MGCQNMTSYVFSRTPNDGVSVKEVVILSSSFNLRYIFLLPFAASLWKKLGVQPIIILIGEKSIIRLFGAILPLPGYSISDETIFITSDADLAVFNRSNHIPSLKNQKTIHLYNSNCCESVNVPPNRGNYAVKMYPMGTIGATRQTWKNIMGFKKDVFNIDEIEEYVQKEFGTQFFNPSDDTNTTLIGSSIWYSDQSLFSYKFDEWMEM</sequence>
<evidence type="ECO:0000313" key="2">
    <source>
        <dbReference type="WBParaSite" id="PDA_v2.g6636.t1"/>
    </source>
</evidence>
<dbReference type="Proteomes" id="UP000887578">
    <property type="component" value="Unplaced"/>
</dbReference>
<dbReference type="WBParaSite" id="PDA_v2.g6636.t1">
    <property type="protein sequence ID" value="PDA_v2.g6636.t1"/>
    <property type="gene ID" value="PDA_v2.g6636"/>
</dbReference>
<organism evidence="1 2">
    <name type="scientific">Panagrolaimus davidi</name>
    <dbReference type="NCBI Taxonomy" id="227884"/>
    <lineage>
        <taxon>Eukaryota</taxon>
        <taxon>Metazoa</taxon>
        <taxon>Ecdysozoa</taxon>
        <taxon>Nematoda</taxon>
        <taxon>Chromadorea</taxon>
        <taxon>Rhabditida</taxon>
        <taxon>Tylenchina</taxon>
        <taxon>Panagrolaimomorpha</taxon>
        <taxon>Panagrolaimoidea</taxon>
        <taxon>Panagrolaimidae</taxon>
        <taxon>Panagrolaimus</taxon>
    </lineage>
</organism>
<reference evidence="2" key="1">
    <citation type="submission" date="2022-11" db="UniProtKB">
        <authorList>
            <consortium name="WormBaseParasite"/>
        </authorList>
    </citation>
    <scope>IDENTIFICATION</scope>
</reference>
<accession>A0A914QXM2</accession>